<comment type="caution">
    <text evidence="7">The sequence shown here is derived from an EMBL/GenBank/DDBJ whole genome shotgun (WGS) entry which is preliminary data.</text>
</comment>
<accession>A0A2P2E965</accession>
<dbReference type="Gene3D" id="1.10.10.60">
    <property type="entry name" value="Homeodomain-like"/>
    <property type="match status" value="1"/>
</dbReference>
<dbReference type="InterPro" id="IPR009057">
    <property type="entry name" value="Homeodomain-like_sf"/>
</dbReference>
<dbReference type="PRINTS" id="PR00455">
    <property type="entry name" value="HTHTETR"/>
</dbReference>
<gene>
    <name evidence="7" type="ORF">PbB2_01269</name>
</gene>
<feature type="compositionally biased region" description="Polar residues" evidence="5">
    <location>
        <begin position="9"/>
        <end position="18"/>
    </location>
</feature>
<evidence type="ECO:0000313" key="8">
    <source>
        <dbReference type="Proteomes" id="UP000245086"/>
    </source>
</evidence>
<dbReference type="OrthoDB" id="9816431at2"/>
<dbReference type="SUPFAM" id="SSF48498">
    <property type="entry name" value="Tetracyclin repressor-like, C-terminal domain"/>
    <property type="match status" value="1"/>
</dbReference>
<proteinExistence type="predicted"/>
<dbReference type="InterPro" id="IPR036271">
    <property type="entry name" value="Tet_transcr_reg_TetR-rel_C_sf"/>
</dbReference>
<sequence>MSIADETENLPNGMNAQRPSGRLGRPVDPAKEAKILEAARSAFLEHPYDRISMDALASRAGVSKVTLYAKYKSKDQLFVAAMSVGCNQIYERAMLEAEAGKPLAETLLRLGVDFVTMMLEPEISALHGVMMQALATRPELPRAFFERVVHRSTQILADALALANKRGEIACDDHYRAAVQFIAMVQGEFRYKQELGIASGVDEAELTTFVASCVQVFLRGYAKTPR</sequence>
<dbReference type="GO" id="GO:0003700">
    <property type="term" value="F:DNA-binding transcription factor activity"/>
    <property type="evidence" value="ECO:0007669"/>
    <property type="project" value="TreeGrafter"/>
</dbReference>
<keyword evidence="8" id="KW-1185">Reference proteome</keyword>
<feature type="DNA-binding region" description="H-T-H motif" evidence="4">
    <location>
        <begin position="52"/>
        <end position="71"/>
    </location>
</feature>
<organism evidence="7 8">
    <name type="scientific">Candidatus Phycosocius bacilliformis</name>
    <dbReference type="NCBI Taxonomy" id="1445552"/>
    <lineage>
        <taxon>Bacteria</taxon>
        <taxon>Pseudomonadati</taxon>
        <taxon>Pseudomonadota</taxon>
        <taxon>Alphaproteobacteria</taxon>
        <taxon>Caulobacterales</taxon>
        <taxon>Caulobacterales incertae sedis</taxon>
        <taxon>Candidatus Phycosocius</taxon>
    </lineage>
</organism>
<evidence type="ECO:0000256" key="2">
    <source>
        <dbReference type="ARBA" id="ARBA00023125"/>
    </source>
</evidence>
<dbReference type="PROSITE" id="PS50977">
    <property type="entry name" value="HTH_TETR_2"/>
    <property type="match status" value="1"/>
</dbReference>
<dbReference type="InterPro" id="IPR050109">
    <property type="entry name" value="HTH-type_TetR-like_transc_reg"/>
</dbReference>
<dbReference type="EMBL" id="BFBR01000003">
    <property type="protein sequence ID" value="GBF57601.1"/>
    <property type="molecule type" value="Genomic_DNA"/>
</dbReference>
<dbReference type="InterPro" id="IPR001647">
    <property type="entry name" value="HTH_TetR"/>
</dbReference>
<evidence type="ECO:0000313" key="7">
    <source>
        <dbReference type="EMBL" id="GBF57601.1"/>
    </source>
</evidence>
<evidence type="ECO:0000256" key="5">
    <source>
        <dbReference type="SAM" id="MobiDB-lite"/>
    </source>
</evidence>
<evidence type="ECO:0000256" key="1">
    <source>
        <dbReference type="ARBA" id="ARBA00023015"/>
    </source>
</evidence>
<dbReference type="PANTHER" id="PTHR30055:SF146">
    <property type="entry name" value="HTH-TYPE TRANSCRIPTIONAL DUAL REGULATOR CECR"/>
    <property type="match status" value="1"/>
</dbReference>
<protein>
    <submittedName>
        <fullName evidence="7">Putative HTH-type transcriptional regulator</fullName>
    </submittedName>
</protein>
<keyword evidence="2 4" id="KW-0238">DNA-binding</keyword>
<feature type="domain" description="HTH tetR-type" evidence="6">
    <location>
        <begin position="29"/>
        <end position="89"/>
    </location>
</feature>
<dbReference type="Pfam" id="PF00440">
    <property type="entry name" value="TetR_N"/>
    <property type="match status" value="1"/>
</dbReference>
<dbReference type="Proteomes" id="UP000245086">
    <property type="component" value="Unassembled WGS sequence"/>
</dbReference>
<dbReference type="InterPro" id="IPR039536">
    <property type="entry name" value="TetR_C_Proteobacteria"/>
</dbReference>
<keyword evidence="1" id="KW-0805">Transcription regulation</keyword>
<dbReference type="Pfam" id="PF14246">
    <property type="entry name" value="TetR_C_7"/>
    <property type="match status" value="1"/>
</dbReference>
<evidence type="ECO:0000256" key="3">
    <source>
        <dbReference type="ARBA" id="ARBA00023163"/>
    </source>
</evidence>
<reference evidence="7 8" key="1">
    <citation type="journal article" date="2018" name="Genome Announc.">
        <title>Draft Genome Sequence of "Candidatus Phycosocius bacilliformis," an Alphaproteobacterial Ectosymbiont of the Hydrocarbon-Producing Green Alga Botryococcus braunii.</title>
        <authorList>
            <person name="Tanabe Y."/>
            <person name="Yamaguchi H."/>
            <person name="Watanabe M.M."/>
        </authorList>
    </citation>
    <scope>NUCLEOTIDE SEQUENCE [LARGE SCALE GENOMIC DNA]</scope>
    <source>
        <strain evidence="7 8">BOTRYCO-2</strain>
    </source>
</reference>
<evidence type="ECO:0000259" key="6">
    <source>
        <dbReference type="PROSITE" id="PS50977"/>
    </source>
</evidence>
<dbReference type="AlphaFoldDB" id="A0A2P2E965"/>
<name>A0A2P2E965_9PROT</name>
<dbReference type="SUPFAM" id="SSF46689">
    <property type="entry name" value="Homeodomain-like"/>
    <property type="match status" value="1"/>
</dbReference>
<feature type="region of interest" description="Disordered" evidence="5">
    <location>
        <begin position="1"/>
        <end position="27"/>
    </location>
</feature>
<dbReference type="PANTHER" id="PTHR30055">
    <property type="entry name" value="HTH-TYPE TRANSCRIPTIONAL REGULATOR RUTR"/>
    <property type="match status" value="1"/>
</dbReference>
<dbReference type="GO" id="GO:0000976">
    <property type="term" value="F:transcription cis-regulatory region binding"/>
    <property type="evidence" value="ECO:0007669"/>
    <property type="project" value="TreeGrafter"/>
</dbReference>
<dbReference type="Gene3D" id="1.10.357.10">
    <property type="entry name" value="Tetracycline Repressor, domain 2"/>
    <property type="match status" value="1"/>
</dbReference>
<evidence type="ECO:0000256" key="4">
    <source>
        <dbReference type="PROSITE-ProRule" id="PRU00335"/>
    </source>
</evidence>
<dbReference type="FunFam" id="1.10.10.60:FF:000141">
    <property type="entry name" value="TetR family transcriptional regulator"/>
    <property type="match status" value="1"/>
</dbReference>
<keyword evidence="3" id="KW-0804">Transcription</keyword>